<protein>
    <submittedName>
        <fullName evidence="2">Putative acetyltransferase</fullName>
    </submittedName>
</protein>
<reference evidence="2 3" key="1">
    <citation type="submission" date="2017-03" db="EMBL/GenBank/DDBJ databases">
        <authorList>
            <person name="Afonso C.L."/>
            <person name="Miller P.J."/>
            <person name="Scott M.A."/>
            <person name="Spackman E."/>
            <person name="Goraichik I."/>
            <person name="Dimitrov K.M."/>
            <person name="Suarez D.L."/>
            <person name="Swayne D.E."/>
        </authorList>
    </citation>
    <scope>NUCLEOTIDE SEQUENCE [LARGE SCALE GENOMIC DNA]</scope>
    <source>
        <strain evidence="2 3">CECT 7971</strain>
    </source>
</reference>
<sequence length="166" mass="18409">MIRNAQTSDMDAIAALQVQSWRAAYQGLLSDDYLGQPVVDDLRAKWVGMDVPKDDILLVHETHGTVNGFIYVMCSRTPAYIDNLHVSPDQKRSGIGKVLMQEAARRLIAQGGTSVSLTVITDNLPAVNFYDKMRGERGPAQDEKLYGDPVKTYPVTWYDLHALAGQ</sequence>
<dbReference type="EMBL" id="FWFW01000003">
    <property type="protein sequence ID" value="SLN33653.1"/>
    <property type="molecule type" value="Genomic_DNA"/>
</dbReference>
<feature type="domain" description="N-acetyltransferase" evidence="1">
    <location>
        <begin position="1"/>
        <end position="159"/>
    </location>
</feature>
<dbReference type="RefSeq" id="WP_085848284.1">
    <property type="nucleotide sequence ID" value="NZ_FNZV01000006.1"/>
</dbReference>
<dbReference type="STRING" id="658057.SAMN04488032_106145"/>
<name>A0A1Y5S7H9_9RHOB</name>
<dbReference type="PROSITE" id="PS51186">
    <property type="entry name" value="GNAT"/>
    <property type="match status" value="1"/>
</dbReference>
<keyword evidence="3" id="KW-1185">Reference proteome</keyword>
<keyword evidence="2" id="KW-0808">Transferase</keyword>
<dbReference type="PANTHER" id="PTHR43617">
    <property type="entry name" value="L-AMINO ACID N-ACETYLTRANSFERASE"/>
    <property type="match status" value="1"/>
</dbReference>
<accession>A0A1Y5S7H9</accession>
<evidence type="ECO:0000313" key="3">
    <source>
        <dbReference type="Proteomes" id="UP000193307"/>
    </source>
</evidence>
<dbReference type="Gene3D" id="3.40.630.30">
    <property type="match status" value="1"/>
</dbReference>
<dbReference type="InterPro" id="IPR050276">
    <property type="entry name" value="MshD_Acetyltransferase"/>
</dbReference>
<dbReference type="SUPFAM" id="SSF55729">
    <property type="entry name" value="Acyl-CoA N-acyltransferases (Nat)"/>
    <property type="match status" value="1"/>
</dbReference>
<dbReference type="InterPro" id="IPR016181">
    <property type="entry name" value="Acyl_CoA_acyltransferase"/>
</dbReference>
<evidence type="ECO:0000259" key="1">
    <source>
        <dbReference type="PROSITE" id="PS51186"/>
    </source>
</evidence>
<dbReference type="AlphaFoldDB" id="A0A1Y5S7H9"/>
<dbReference type="InterPro" id="IPR000182">
    <property type="entry name" value="GNAT_dom"/>
</dbReference>
<dbReference type="CDD" id="cd04301">
    <property type="entry name" value="NAT_SF"/>
    <property type="match status" value="1"/>
</dbReference>
<evidence type="ECO:0000313" key="2">
    <source>
        <dbReference type="EMBL" id="SLN33653.1"/>
    </source>
</evidence>
<proteinExistence type="predicted"/>
<organism evidence="2 3">
    <name type="scientific">Pacificibacter marinus</name>
    <dbReference type="NCBI Taxonomy" id="658057"/>
    <lineage>
        <taxon>Bacteria</taxon>
        <taxon>Pseudomonadati</taxon>
        <taxon>Pseudomonadota</taxon>
        <taxon>Alphaproteobacteria</taxon>
        <taxon>Rhodobacterales</taxon>
        <taxon>Roseobacteraceae</taxon>
        <taxon>Pacificibacter</taxon>
    </lineage>
</organism>
<dbReference type="GO" id="GO:0016747">
    <property type="term" value="F:acyltransferase activity, transferring groups other than amino-acyl groups"/>
    <property type="evidence" value="ECO:0007669"/>
    <property type="project" value="InterPro"/>
</dbReference>
<dbReference type="Pfam" id="PF00583">
    <property type="entry name" value="Acetyltransf_1"/>
    <property type="match status" value="1"/>
</dbReference>
<dbReference type="Proteomes" id="UP000193307">
    <property type="component" value="Unassembled WGS sequence"/>
</dbReference>
<dbReference type="OrthoDB" id="273614at2"/>
<gene>
    <name evidence="2" type="ORF">PAM7971_01408</name>
</gene>